<accession>A0A2I1BZ00</accession>
<dbReference type="RefSeq" id="XP_024679198.1">
    <property type="nucleotide sequence ID" value="XM_024821507.1"/>
</dbReference>
<comment type="caution">
    <text evidence="2">The sequence shown here is derived from an EMBL/GenBank/DDBJ whole genome shotgun (WGS) entry which is preliminary data.</text>
</comment>
<name>A0A2I1BZ00_ASPN1</name>
<dbReference type="EMBL" id="MSZS01000007">
    <property type="protein sequence ID" value="PKX90603.1"/>
    <property type="molecule type" value="Genomic_DNA"/>
</dbReference>
<dbReference type="VEuPathDB" id="FungiDB:P174DRAFT_266753"/>
<dbReference type="SUPFAM" id="SSF53335">
    <property type="entry name" value="S-adenosyl-L-methionine-dependent methyltransferases"/>
    <property type="match status" value="1"/>
</dbReference>
<dbReference type="InterPro" id="IPR029063">
    <property type="entry name" value="SAM-dependent_MTases_sf"/>
</dbReference>
<evidence type="ECO:0000313" key="2">
    <source>
        <dbReference type="EMBL" id="PKX90603.1"/>
    </source>
</evidence>
<evidence type="ECO:0000313" key="3">
    <source>
        <dbReference type="Proteomes" id="UP000234474"/>
    </source>
</evidence>
<reference evidence="3" key="1">
    <citation type="journal article" date="2018" name="Proc. Natl. Acad. Sci. U.S.A.">
        <title>Linking secondary metabolites to gene clusters through genome sequencing of six diverse Aspergillus species.</title>
        <authorList>
            <person name="Kaerboelling I."/>
            <person name="Vesth T.C."/>
            <person name="Frisvad J.C."/>
            <person name="Nybo J.L."/>
            <person name="Theobald S."/>
            <person name="Kuo A."/>
            <person name="Bowyer P."/>
            <person name="Matsuda Y."/>
            <person name="Mondo S."/>
            <person name="Lyhne E.K."/>
            <person name="Kogle M.E."/>
            <person name="Clum A."/>
            <person name="Lipzen A."/>
            <person name="Salamov A."/>
            <person name="Ngan C.Y."/>
            <person name="Daum C."/>
            <person name="Chiniquy J."/>
            <person name="Barry K."/>
            <person name="LaButti K."/>
            <person name="Haridas S."/>
            <person name="Simmons B.A."/>
            <person name="Magnuson J.K."/>
            <person name="Mortensen U.H."/>
            <person name="Larsen T.O."/>
            <person name="Grigoriev I.V."/>
            <person name="Baker S.E."/>
            <person name="Andersen M.R."/>
        </authorList>
    </citation>
    <scope>NUCLEOTIDE SEQUENCE [LARGE SCALE GENOMIC DNA]</scope>
    <source>
        <strain evidence="3">IBT 16806</strain>
    </source>
</reference>
<organism evidence="2 3">
    <name type="scientific">Aspergillus novofumigatus (strain IBT 16806)</name>
    <dbReference type="NCBI Taxonomy" id="1392255"/>
    <lineage>
        <taxon>Eukaryota</taxon>
        <taxon>Fungi</taxon>
        <taxon>Dikarya</taxon>
        <taxon>Ascomycota</taxon>
        <taxon>Pezizomycotina</taxon>
        <taxon>Eurotiomycetes</taxon>
        <taxon>Eurotiomycetidae</taxon>
        <taxon>Eurotiales</taxon>
        <taxon>Aspergillaceae</taxon>
        <taxon>Aspergillus</taxon>
        <taxon>Aspergillus subgen. Fumigati</taxon>
    </lineage>
</organism>
<dbReference type="STRING" id="1392255.A0A2I1BZ00"/>
<evidence type="ECO:0000259" key="1">
    <source>
        <dbReference type="Pfam" id="PF01728"/>
    </source>
</evidence>
<dbReference type="Pfam" id="PF01728">
    <property type="entry name" value="FtsJ"/>
    <property type="match status" value="1"/>
</dbReference>
<gene>
    <name evidence="2" type="ORF">P174DRAFT_266753</name>
</gene>
<dbReference type="Proteomes" id="UP000234474">
    <property type="component" value="Unassembled WGS sequence"/>
</dbReference>
<dbReference type="OrthoDB" id="417125at2759"/>
<keyword evidence="3" id="KW-1185">Reference proteome</keyword>
<dbReference type="OMA" id="WSIQADA"/>
<dbReference type="InterPro" id="IPR002877">
    <property type="entry name" value="RNA_MeTrfase_FtsJ_dom"/>
</dbReference>
<dbReference type="Gene3D" id="3.40.50.150">
    <property type="entry name" value="Vaccinia Virus protein VP39"/>
    <property type="match status" value="1"/>
</dbReference>
<dbReference type="GO" id="GO:0008168">
    <property type="term" value="F:methyltransferase activity"/>
    <property type="evidence" value="ECO:0007669"/>
    <property type="project" value="InterPro"/>
</dbReference>
<dbReference type="AlphaFoldDB" id="A0A2I1BZ00"/>
<protein>
    <recommendedName>
        <fullName evidence="1">Ribosomal RNA methyltransferase FtsJ domain-containing protein</fullName>
    </recommendedName>
</protein>
<feature type="domain" description="Ribosomal RNA methyltransferase FtsJ" evidence="1">
    <location>
        <begin position="46"/>
        <end position="241"/>
    </location>
</feature>
<proteinExistence type="predicted"/>
<dbReference type="GeneID" id="36528833"/>
<dbReference type="GO" id="GO:0032259">
    <property type="term" value="P:methylation"/>
    <property type="evidence" value="ECO:0007669"/>
    <property type="project" value="InterPro"/>
</dbReference>
<sequence length="316" mass="36016">MAFRQVQASPKAEKYYKNQRKRATYPTEKQKQSFYRMMTRIGDELQAREKIILGPSKTIHLQALDICLAPGGYSATVLKYNPYAKVCGLSLPIDEGGHDVLLPRWQTDHRVNIRFTDITMLAAEIGFPDLPLQDHPQASQFSNDSPFDSRTFDIVFCDGQVLHTHVRANDSKNEAFRLTSAQIIIALQKVKPGGTMVMLLHQAYSPHTIRLLESFNQFSQISLFKPKVSHAHRTSFYLVAKYVESKSGAACQLLHHMRGVWSSHTVQQFGVDLPEPYTGTMQRTLQELMESFGEKLVSLAEPLWELQIKAMERMFL</sequence>